<gene>
    <name evidence="2" type="ORF">IAA61_09475</name>
</gene>
<accession>A0A9D1MD77</accession>
<protein>
    <recommendedName>
        <fullName evidence="4">Stage II sporulation protein M</fullName>
    </recommendedName>
</protein>
<proteinExistence type="predicted"/>
<dbReference type="EMBL" id="DVNB01000097">
    <property type="protein sequence ID" value="HIU58020.1"/>
    <property type="molecule type" value="Genomic_DNA"/>
</dbReference>
<feature type="transmembrane region" description="Helical" evidence="1">
    <location>
        <begin position="15"/>
        <end position="36"/>
    </location>
</feature>
<feature type="transmembrane region" description="Helical" evidence="1">
    <location>
        <begin position="73"/>
        <end position="95"/>
    </location>
</feature>
<comment type="caution">
    <text evidence="2">The sequence shown here is derived from an EMBL/GenBank/DDBJ whole genome shotgun (WGS) entry which is preliminary data.</text>
</comment>
<keyword evidence="1" id="KW-0472">Membrane</keyword>
<keyword evidence="1" id="KW-0812">Transmembrane</keyword>
<evidence type="ECO:0000313" key="2">
    <source>
        <dbReference type="EMBL" id="HIU58020.1"/>
    </source>
</evidence>
<organism evidence="2 3">
    <name type="scientific">Candidatus Ornithomonoglobus merdipullorum</name>
    <dbReference type="NCBI Taxonomy" id="2840895"/>
    <lineage>
        <taxon>Bacteria</taxon>
        <taxon>Bacillati</taxon>
        <taxon>Bacillota</taxon>
        <taxon>Clostridia</taxon>
        <taxon>Candidatus Ornithomonoglobus</taxon>
    </lineage>
</organism>
<sequence length="196" mass="21025">MDDELFEGYDRMARLFYLVLLAVLLLGAAAGAFYLVRRYGSSEEVRAYLGEVAAGLSGGTDAKKVTAGAMKTGLLSAALFFVCGFFRPGAAVIAAETARRGFVAGFTSAAFIRYFGAKGLLLSACMLPSAAVLIPAVLMFGSVNAAAAFGRERRSKRFWAAYIFFFAAFCAIFCISAIFEGFLTTIFMKYAASWVT</sequence>
<evidence type="ECO:0000313" key="3">
    <source>
        <dbReference type="Proteomes" id="UP000824109"/>
    </source>
</evidence>
<evidence type="ECO:0000256" key="1">
    <source>
        <dbReference type="SAM" id="Phobius"/>
    </source>
</evidence>
<dbReference type="Proteomes" id="UP000824109">
    <property type="component" value="Unassembled WGS sequence"/>
</dbReference>
<name>A0A9D1MD77_9FIRM</name>
<feature type="transmembrane region" description="Helical" evidence="1">
    <location>
        <begin position="115"/>
        <end position="138"/>
    </location>
</feature>
<reference evidence="2" key="1">
    <citation type="submission" date="2020-10" db="EMBL/GenBank/DDBJ databases">
        <authorList>
            <person name="Gilroy R."/>
        </authorList>
    </citation>
    <scope>NUCLEOTIDE SEQUENCE</scope>
    <source>
        <strain evidence="2">USAMLcec3-3695</strain>
    </source>
</reference>
<evidence type="ECO:0008006" key="4">
    <source>
        <dbReference type="Google" id="ProtNLM"/>
    </source>
</evidence>
<reference evidence="2" key="2">
    <citation type="journal article" date="2021" name="PeerJ">
        <title>Extensive microbial diversity within the chicken gut microbiome revealed by metagenomics and culture.</title>
        <authorList>
            <person name="Gilroy R."/>
            <person name="Ravi A."/>
            <person name="Getino M."/>
            <person name="Pursley I."/>
            <person name="Horton D.L."/>
            <person name="Alikhan N.F."/>
            <person name="Baker D."/>
            <person name="Gharbi K."/>
            <person name="Hall N."/>
            <person name="Watson M."/>
            <person name="Adriaenssens E.M."/>
            <person name="Foster-Nyarko E."/>
            <person name="Jarju S."/>
            <person name="Secka A."/>
            <person name="Antonio M."/>
            <person name="Oren A."/>
            <person name="Chaudhuri R.R."/>
            <person name="La Ragione R."/>
            <person name="Hildebrand F."/>
            <person name="Pallen M.J."/>
        </authorList>
    </citation>
    <scope>NUCLEOTIDE SEQUENCE</scope>
    <source>
        <strain evidence="2">USAMLcec3-3695</strain>
    </source>
</reference>
<dbReference type="AlphaFoldDB" id="A0A9D1MD77"/>
<keyword evidence="1" id="KW-1133">Transmembrane helix</keyword>
<feature type="transmembrane region" description="Helical" evidence="1">
    <location>
        <begin position="159"/>
        <end position="179"/>
    </location>
</feature>